<dbReference type="EMBL" id="UINC01054472">
    <property type="protein sequence ID" value="SVB72225.1"/>
    <property type="molecule type" value="Genomic_DNA"/>
</dbReference>
<reference evidence="2" key="1">
    <citation type="submission" date="2018-05" db="EMBL/GenBank/DDBJ databases">
        <authorList>
            <person name="Lanie J.A."/>
            <person name="Ng W.-L."/>
            <person name="Kazmierczak K.M."/>
            <person name="Andrzejewski T.M."/>
            <person name="Davidsen T.M."/>
            <person name="Wayne K.J."/>
            <person name="Tettelin H."/>
            <person name="Glass J.I."/>
            <person name="Rusch D."/>
            <person name="Podicherti R."/>
            <person name="Tsui H.-C.T."/>
            <person name="Winkler M.E."/>
        </authorList>
    </citation>
    <scope>NUCLEOTIDE SEQUENCE</scope>
</reference>
<dbReference type="GO" id="GO:0016491">
    <property type="term" value="F:oxidoreductase activity"/>
    <property type="evidence" value="ECO:0007669"/>
    <property type="project" value="InterPro"/>
</dbReference>
<feature type="region of interest" description="Disordered" evidence="1">
    <location>
        <begin position="41"/>
        <end position="60"/>
    </location>
</feature>
<dbReference type="InterPro" id="IPR012348">
    <property type="entry name" value="RNR-like"/>
</dbReference>
<sequence>MTATVESPELTRTVEPDIPALIDTHRERRERWYAHEVVPWEQGRNHRDEPRGESQATVSRQVRTAPVLNLLTGDNLPYRHARISGAFADEPAMAEWSGLRTAEEGRDELVDITGTPIEQAERFEAGLARRQRT</sequence>
<dbReference type="Gene3D" id="1.10.620.20">
    <property type="entry name" value="Ribonucleotide Reductase, subunit A"/>
    <property type="match status" value="1"/>
</dbReference>
<feature type="compositionally biased region" description="Basic and acidic residues" evidence="1">
    <location>
        <begin position="43"/>
        <end position="52"/>
    </location>
</feature>
<evidence type="ECO:0000313" key="2">
    <source>
        <dbReference type="EMBL" id="SVB72225.1"/>
    </source>
</evidence>
<protein>
    <submittedName>
        <fullName evidence="2">Uncharacterized protein</fullName>
    </submittedName>
</protein>
<dbReference type="SUPFAM" id="SSF47240">
    <property type="entry name" value="Ferritin-like"/>
    <property type="match status" value="1"/>
</dbReference>
<dbReference type="InterPro" id="IPR009078">
    <property type="entry name" value="Ferritin-like_SF"/>
</dbReference>
<dbReference type="AlphaFoldDB" id="A0A382GBM3"/>
<proteinExistence type="predicted"/>
<accession>A0A382GBM3</accession>
<evidence type="ECO:0000256" key="1">
    <source>
        <dbReference type="SAM" id="MobiDB-lite"/>
    </source>
</evidence>
<organism evidence="2">
    <name type="scientific">marine metagenome</name>
    <dbReference type="NCBI Taxonomy" id="408172"/>
    <lineage>
        <taxon>unclassified sequences</taxon>
        <taxon>metagenomes</taxon>
        <taxon>ecological metagenomes</taxon>
    </lineage>
</organism>
<name>A0A382GBM3_9ZZZZ</name>
<gene>
    <name evidence="2" type="ORF">METZ01_LOCUS225079</name>
</gene>